<accession>A0A0C1QBR1</accession>
<gene>
    <name evidence="1" type="ORF">JF50_13210</name>
</gene>
<sequence>MMTWRFKDRLIMADSLGTTLTGNHAIYASEVEFNIEAETEKDEVERAHSGSSLEIIYGEHVTLNFKTPLAMSGSAGSAPALAPLLLACGMVQVSSANAVTFTKGAATKATCLMRFGQNTHQISEMLGTFSINLEKGQPMINWQFKGLFSAPVQSSGPPATDWSRWKKPSTLGVTNSSAFKLNGLSRTLHKLTIDVGNNVVFDRAINHEEILITGHESTANITVTSDSLSIFNPFELAGSIQNFEFNHGQSAGNKVTLLGRFQMPTPKYASLESELTGYELDGKLVPSDSGYDELTLVFE</sequence>
<proteinExistence type="predicted"/>
<name>A0A0C1QBR1_9GAMM</name>
<protein>
    <submittedName>
        <fullName evidence="1">Uncharacterized protein</fullName>
    </submittedName>
</protein>
<dbReference type="Proteomes" id="UP000031327">
    <property type="component" value="Unassembled WGS sequence"/>
</dbReference>
<reference evidence="1 2" key="1">
    <citation type="submission" date="2014-12" db="EMBL/GenBank/DDBJ databases">
        <title>Draft Genome Sequence of Pseudoalteromonas luteoviolacea HI1.</title>
        <authorList>
            <person name="Asahina A.Y."/>
            <person name="Hadfield M.G."/>
        </authorList>
    </citation>
    <scope>NUCLEOTIDE SEQUENCE [LARGE SCALE GENOMIC DNA]</scope>
    <source>
        <strain evidence="1 2">HI1</strain>
    </source>
</reference>
<comment type="caution">
    <text evidence="1">The sequence shown here is derived from an EMBL/GenBank/DDBJ whole genome shotgun (WGS) entry which is preliminary data.</text>
</comment>
<evidence type="ECO:0000313" key="1">
    <source>
        <dbReference type="EMBL" id="KID56850.1"/>
    </source>
</evidence>
<dbReference type="AlphaFoldDB" id="A0A0C1QBR1"/>
<evidence type="ECO:0000313" key="2">
    <source>
        <dbReference type="Proteomes" id="UP000031327"/>
    </source>
</evidence>
<dbReference type="EMBL" id="JWIC01000006">
    <property type="protein sequence ID" value="KID56850.1"/>
    <property type="molecule type" value="Genomic_DNA"/>
</dbReference>
<organism evidence="1 2">
    <name type="scientific">Pseudoalteromonas luteoviolacea</name>
    <dbReference type="NCBI Taxonomy" id="43657"/>
    <lineage>
        <taxon>Bacteria</taxon>
        <taxon>Pseudomonadati</taxon>
        <taxon>Pseudomonadota</taxon>
        <taxon>Gammaproteobacteria</taxon>
        <taxon>Alteromonadales</taxon>
        <taxon>Pseudoalteromonadaceae</taxon>
        <taxon>Pseudoalteromonas</taxon>
    </lineage>
</organism>